<reference evidence="6" key="2">
    <citation type="submission" date="2016-01" db="EMBL/GenBank/DDBJ databases">
        <title>First complete genome sequence of a species in the genus Microterricola, an extremophilic cold active enzyme producing strain ERGS5:02 isolated from Sikkim Himalaya.</title>
        <authorList>
            <person name="Kumar R."/>
            <person name="Singh D."/>
            <person name="Swarnkar M.K."/>
        </authorList>
    </citation>
    <scope>NUCLEOTIDE SEQUENCE [LARGE SCALE GENOMIC DNA]</scope>
    <source>
        <strain evidence="6">ERGS5:02</strain>
    </source>
</reference>
<organism evidence="5 6">
    <name type="scientific">Microterricola viridarii</name>
    <dbReference type="NCBI Taxonomy" id="412690"/>
    <lineage>
        <taxon>Bacteria</taxon>
        <taxon>Bacillati</taxon>
        <taxon>Actinomycetota</taxon>
        <taxon>Actinomycetes</taxon>
        <taxon>Micrococcales</taxon>
        <taxon>Microbacteriaceae</taxon>
        <taxon>Microterricola</taxon>
    </lineage>
</organism>
<dbReference type="AlphaFoldDB" id="A0A109QW84"/>
<sequence>MSGASLRDLQLDRASRDPLWVQLSGVIRGAIQSGKLSADQALPSEAELIDRFGVSRTVVREALADLVQRGLIYKIRAKGSFVAPTRRDLGFIGSTLGSSDDLLAAGRSSATRVLSLGEGQADSAEAGALRIPEGAPVIRIRRLRSVDGTPALLVQTTLPKEPFSGLLKSNLENRSLYEHLRRHYGVAPVGADRWIQAVIPSDEETALLELPAGSPVLHIESIAWGADEIPFEYYRALHRTDEARFYLGIR</sequence>
<dbReference type="OrthoDB" id="3194402at2"/>
<dbReference type="InterPro" id="IPR028978">
    <property type="entry name" value="Chorismate_lyase_/UTRA_dom_sf"/>
</dbReference>
<dbReference type="Gene3D" id="1.10.10.10">
    <property type="entry name" value="Winged helix-like DNA-binding domain superfamily/Winged helix DNA-binding domain"/>
    <property type="match status" value="1"/>
</dbReference>
<dbReference type="Pfam" id="PF07702">
    <property type="entry name" value="UTRA"/>
    <property type="match status" value="1"/>
</dbReference>
<dbReference type="Proteomes" id="UP000058305">
    <property type="component" value="Chromosome"/>
</dbReference>
<dbReference type="PANTHER" id="PTHR44846:SF1">
    <property type="entry name" value="MANNOSYL-D-GLYCERATE TRANSPORT_METABOLISM SYSTEM REPRESSOR MNGR-RELATED"/>
    <property type="match status" value="1"/>
</dbReference>
<evidence type="ECO:0000256" key="2">
    <source>
        <dbReference type="ARBA" id="ARBA00023125"/>
    </source>
</evidence>
<dbReference type="Pfam" id="PF00392">
    <property type="entry name" value="GntR"/>
    <property type="match status" value="1"/>
</dbReference>
<accession>A0A109QW84</accession>
<reference evidence="5 6" key="1">
    <citation type="journal article" date="2016" name="J. Biotechnol.">
        <title>First complete genome sequence of a species in the genus Microterricola, an extremophilic cold active enzyme producing bacterial strain ERGS5:02 isolated from Sikkim Himalaya.</title>
        <authorList>
            <person name="Himanshu"/>
            <person name="Swarnkar M.K."/>
            <person name="Singh D."/>
            <person name="Kumar R."/>
        </authorList>
    </citation>
    <scope>NUCLEOTIDE SEQUENCE [LARGE SCALE GENOMIC DNA]</scope>
    <source>
        <strain evidence="5 6">ERGS5:02</strain>
    </source>
</reference>
<evidence type="ECO:0000256" key="1">
    <source>
        <dbReference type="ARBA" id="ARBA00023015"/>
    </source>
</evidence>
<dbReference type="PRINTS" id="PR00035">
    <property type="entry name" value="HTHGNTR"/>
</dbReference>
<dbReference type="KEGG" id="mvd:AWU67_00070"/>
<keyword evidence="3" id="KW-0804">Transcription</keyword>
<dbReference type="SUPFAM" id="SSF64288">
    <property type="entry name" value="Chorismate lyase-like"/>
    <property type="match status" value="1"/>
</dbReference>
<evidence type="ECO:0000259" key="4">
    <source>
        <dbReference type="PROSITE" id="PS50949"/>
    </source>
</evidence>
<keyword evidence="1" id="KW-0805">Transcription regulation</keyword>
<dbReference type="GO" id="GO:0045892">
    <property type="term" value="P:negative regulation of DNA-templated transcription"/>
    <property type="evidence" value="ECO:0007669"/>
    <property type="project" value="TreeGrafter"/>
</dbReference>
<dbReference type="InterPro" id="IPR050679">
    <property type="entry name" value="Bact_HTH_transcr_reg"/>
</dbReference>
<dbReference type="GO" id="GO:0003677">
    <property type="term" value="F:DNA binding"/>
    <property type="evidence" value="ECO:0007669"/>
    <property type="project" value="UniProtKB-KW"/>
</dbReference>
<evidence type="ECO:0000256" key="3">
    <source>
        <dbReference type="ARBA" id="ARBA00023163"/>
    </source>
</evidence>
<feature type="domain" description="HTH gntR-type" evidence="4">
    <location>
        <begin position="17"/>
        <end position="85"/>
    </location>
</feature>
<keyword evidence="2" id="KW-0238">DNA-binding</keyword>
<evidence type="ECO:0000313" key="6">
    <source>
        <dbReference type="Proteomes" id="UP000058305"/>
    </source>
</evidence>
<dbReference type="InterPro" id="IPR036390">
    <property type="entry name" value="WH_DNA-bd_sf"/>
</dbReference>
<dbReference type="InterPro" id="IPR000524">
    <property type="entry name" value="Tscrpt_reg_HTH_GntR"/>
</dbReference>
<dbReference type="PANTHER" id="PTHR44846">
    <property type="entry name" value="MANNOSYL-D-GLYCERATE TRANSPORT/METABOLISM SYSTEM REPRESSOR MNGR-RELATED"/>
    <property type="match status" value="1"/>
</dbReference>
<proteinExistence type="predicted"/>
<keyword evidence="6" id="KW-1185">Reference proteome</keyword>
<dbReference type="InterPro" id="IPR011663">
    <property type="entry name" value="UTRA"/>
</dbReference>
<dbReference type="SMART" id="SM00866">
    <property type="entry name" value="UTRA"/>
    <property type="match status" value="1"/>
</dbReference>
<dbReference type="GO" id="GO:0003700">
    <property type="term" value="F:DNA-binding transcription factor activity"/>
    <property type="evidence" value="ECO:0007669"/>
    <property type="project" value="InterPro"/>
</dbReference>
<dbReference type="Gene3D" id="3.40.1410.10">
    <property type="entry name" value="Chorismate lyase-like"/>
    <property type="match status" value="1"/>
</dbReference>
<dbReference type="PROSITE" id="PS50949">
    <property type="entry name" value="HTH_GNTR"/>
    <property type="match status" value="1"/>
</dbReference>
<dbReference type="CDD" id="cd07377">
    <property type="entry name" value="WHTH_GntR"/>
    <property type="match status" value="1"/>
</dbReference>
<dbReference type="SMART" id="SM00345">
    <property type="entry name" value="HTH_GNTR"/>
    <property type="match status" value="1"/>
</dbReference>
<protein>
    <submittedName>
        <fullName evidence="5">GntR family transcriptional regulator</fullName>
    </submittedName>
</protein>
<dbReference type="SUPFAM" id="SSF46785">
    <property type="entry name" value="Winged helix' DNA-binding domain"/>
    <property type="match status" value="1"/>
</dbReference>
<name>A0A109QW84_9MICO</name>
<evidence type="ECO:0000313" key="5">
    <source>
        <dbReference type="EMBL" id="AMB57515.1"/>
    </source>
</evidence>
<dbReference type="InterPro" id="IPR036388">
    <property type="entry name" value="WH-like_DNA-bd_sf"/>
</dbReference>
<dbReference type="EMBL" id="CP014145">
    <property type="protein sequence ID" value="AMB57515.1"/>
    <property type="molecule type" value="Genomic_DNA"/>
</dbReference>
<gene>
    <name evidence="5" type="ORF">AWU67_00070</name>
</gene>